<dbReference type="SUPFAM" id="SSF110857">
    <property type="entry name" value="Gamma-glutamyl cyclotransferase-like"/>
    <property type="match status" value="1"/>
</dbReference>
<dbReference type="InterPro" id="IPR013024">
    <property type="entry name" value="GGCT-like"/>
</dbReference>
<organism evidence="2 3">
    <name type="scientific">Halorutilus salinus</name>
    <dbReference type="NCBI Taxonomy" id="2487751"/>
    <lineage>
        <taxon>Archaea</taxon>
        <taxon>Methanobacteriati</taxon>
        <taxon>Methanobacteriota</taxon>
        <taxon>Stenosarchaea group</taxon>
        <taxon>Halobacteria</taxon>
        <taxon>Halorutilales</taxon>
        <taxon>Halorutilaceae</taxon>
        <taxon>Halorutilus</taxon>
    </lineage>
</organism>
<dbReference type="EMBL" id="RKLV01000001">
    <property type="protein sequence ID" value="MCX2817868.1"/>
    <property type="molecule type" value="Genomic_DNA"/>
</dbReference>
<feature type="domain" description="Gamma-glutamylcyclotransferase AIG2-like" evidence="1">
    <location>
        <begin position="21"/>
        <end position="139"/>
    </location>
</feature>
<dbReference type="InterPro" id="IPR036568">
    <property type="entry name" value="GGCT-like_sf"/>
</dbReference>
<dbReference type="Proteomes" id="UP001149411">
    <property type="component" value="Unassembled WGS sequence"/>
</dbReference>
<sequence>MSDSNFRPAYETVPGSMTSFVFLYGSLMRGFESHETVDLPSRAEFAGEAHCVGTLYDLGDHPGMTLEGNGRVRGELYRVTDDGLIQDLDRFERYYPESTDDSVYVRHLEEVVDRDLNAWVYLYNEPTEDANTVESGDWREYRSG</sequence>
<dbReference type="Gene3D" id="3.10.490.10">
    <property type="entry name" value="Gamma-glutamyl cyclotransferase-like"/>
    <property type="match status" value="1"/>
</dbReference>
<gene>
    <name evidence="2" type="ORF">EGH25_00610</name>
</gene>
<dbReference type="CDD" id="cd06661">
    <property type="entry name" value="GGCT_like"/>
    <property type="match status" value="1"/>
</dbReference>
<proteinExistence type="predicted"/>
<dbReference type="AlphaFoldDB" id="A0A9Q4GHJ7"/>
<evidence type="ECO:0000313" key="3">
    <source>
        <dbReference type="Proteomes" id="UP001149411"/>
    </source>
</evidence>
<protein>
    <submittedName>
        <fullName evidence="2">Gamma-glutamylcyclotransferase</fullName>
    </submittedName>
</protein>
<dbReference type="InterPro" id="IPR009288">
    <property type="entry name" value="AIG2-like_dom"/>
</dbReference>
<accession>A0A9Q4GHJ7</accession>
<dbReference type="Pfam" id="PF06094">
    <property type="entry name" value="GGACT"/>
    <property type="match status" value="1"/>
</dbReference>
<keyword evidence="3" id="KW-1185">Reference proteome</keyword>
<name>A0A9Q4GHJ7_9EURY</name>
<comment type="caution">
    <text evidence="2">The sequence shown here is derived from an EMBL/GenBank/DDBJ whole genome shotgun (WGS) entry which is preliminary data.</text>
</comment>
<dbReference type="RefSeq" id="WP_266085377.1">
    <property type="nucleotide sequence ID" value="NZ_RKLV01000001.1"/>
</dbReference>
<reference evidence="2" key="1">
    <citation type="submission" date="2022-09" db="EMBL/GenBank/DDBJ databases">
        <title>Haloadaptaus new haloarchaeum isolated from saline soil.</title>
        <authorList>
            <person name="Duran-Viseras A."/>
            <person name="Sanchez-Porro C."/>
            <person name="Ventosa A."/>
        </authorList>
    </citation>
    <scope>NUCLEOTIDE SEQUENCE</scope>
    <source>
        <strain evidence="2">F3-133</strain>
    </source>
</reference>
<evidence type="ECO:0000313" key="2">
    <source>
        <dbReference type="EMBL" id="MCX2817868.1"/>
    </source>
</evidence>
<evidence type="ECO:0000259" key="1">
    <source>
        <dbReference type="Pfam" id="PF06094"/>
    </source>
</evidence>